<keyword evidence="1" id="KW-0812">Transmembrane</keyword>
<feature type="transmembrane region" description="Helical" evidence="1">
    <location>
        <begin position="383"/>
        <end position="405"/>
    </location>
</feature>
<keyword evidence="1" id="KW-1133">Transmembrane helix</keyword>
<name>A0AA41G469_9EURY</name>
<sequence length="480" mass="49503">MPDGRTRRVFAAMLREEWRLHGRLFRGSHFALFPVLVAFVTAGAAGGVVWTGTAPETVYAGLHGLAVVFGLHTGSIGFVGRDAIDDLLGDLTLLVFSARTLPLSQSRLLGVFVVKDLVYYALLFLLPMSLGTATAVAAVGGFPGVASLVGTTALLWATLTCAFVLGMGATLAGLGLTGRGLPGRAVFGAVLAAGAAAWATGVDIAAYTPYGVFLAPTGPRIAATGVAVAAVSLVGAATFDPTARRPARTVGPTFRRWRRRLGDPVATKTLLDVHRSSGGFAKVLFSAGVLLGVTVGLTDLAGRITGVAPSAGISLGAMLGLSGFTTYNWLTQSDDVDAYRALPLSVASLFTGKLRAFLLLGPVVGLAVYAPAVVWRGGPVGEAIAGAALLVGVACYIFGTTVYLTGFSPNEFLFDTALFAVFSLAMVVPLVPVLVVGFALAPVSPALLAAIGLGSAVLGLIGIALYRRAIPKWTRRYRQD</sequence>
<accession>A0AA41G469</accession>
<dbReference type="AlphaFoldDB" id="A0AA41G469"/>
<feature type="transmembrane region" description="Helical" evidence="1">
    <location>
        <begin position="154"/>
        <end position="174"/>
    </location>
</feature>
<evidence type="ECO:0000313" key="2">
    <source>
        <dbReference type="EMBL" id="MBV0903840.1"/>
    </source>
</evidence>
<feature type="transmembrane region" description="Helical" evidence="1">
    <location>
        <begin position="357"/>
        <end position="377"/>
    </location>
</feature>
<proteinExistence type="predicted"/>
<keyword evidence="1" id="KW-0472">Membrane</keyword>
<gene>
    <name evidence="2" type="ORF">KTS37_18815</name>
</gene>
<dbReference type="RefSeq" id="WP_162414998.1">
    <property type="nucleotide sequence ID" value="NZ_JAHQXE010000007.1"/>
</dbReference>
<feature type="transmembrane region" description="Helical" evidence="1">
    <location>
        <begin position="30"/>
        <end position="52"/>
    </location>
</feature>
<feature type="transmembrane region" description="Helical" evidence="1">
    <location>
        <begin position="446"/>
        <end position="466"/>
    </location>
</feature>
<feature type="transmembrane region" description="Helical" evidence="1">
    <location>
        <begin position="117"/>
        <end position="142"/>
    </location>
</feature>
<feature type="transmembrane region" description="Helical" evidence="1">
    <location>
        <begin position="58"/>
        <end position="79"/>
    </location>
</feature>
<feature type="transmembrane region" description="Helical" evidence="1">
    <location>
        <begin position="417"/>
        <end position="440"/>
    </location>
</feature>
<organism evidence="2 3">
    <name type="scientific">Haloarcula salina</name>
    <dbReference type="NCBI Taxonomy" id="1429914"/>
    <lineage>
        <taxon>Archaea</taxon>
        <taxon>Methanobacteriati</taxon>
        <taxon>Methanobacteriota</taxon>
        <taxon>Stenosarchaea group</taxon>
        <taxon>Halobacteria</taxon>
        <taxon>Halobacteriales</taxon>
        <taxon>Haloarculaceae</taxon>
        <taxon>Haloarcula</taxon>
    </lineage>
</organism>
<feature type="transmembrane region" description="Helical" evidence="1">
    <location>
        <begin position="186"/>
        <end position="208"/>
    </location>
</feature>
<feature type="transmembrane region" description="Helical" evidence="1">
    <location>
        <begin position="307"/>
        <end position="330"/>
    </location>
</feature>
<reference evidence="2" key="1">
    <citation type="submission" date="2021-06" db="EMBL/GenBank/DDBJ databases">
        <title>New haloarchaea isolates fom saline soil.</title>
        <authorList>
            <person name="Duran-Viseras A."/>
            <person name="Sanchez-Porro C.S."/>
            <person name="Ventosa A."/>
        </authorList>
    </citation>
    <scope>NUCLEOTIDE SEQUENCE</scope>
    <source>
        <strain evidence="2">JCM 18369</strain>
    </source>
</reference>
<protein>
    <submittedName>
        <fullName evidence="2">Uncharacterized protein</fullName>
    </submittedName>
</protein>
<keyword evidence="3" id="KW-1185">Reference proteome</keyword>
<evidence type="ECO:0000256" key="1">
    <source>
        <dbReference type="SAM" id="Phobius"/>
    </source>
</evidence>
<dbReference type="EMBL" id="JAHQXE010000007">
    <property type="protein sequence ID" value="MBV0903840.1"/>
    <property type="molecule type" value="Genomic_DNA"/>
</dbReference>
<evidence type="ECO:0000313" key="3">
    <source>
        <dbReference type="Proteomes" id="UP001166304"/>
    </source>
</evidence>
<dbReference type="Proteomes" id="UP001166304">
    <property type="component" value="Unassembled WGS sequence"/>
</dbReference>
<feature type="transmembrane region" description="Helical" evidence="1">
    <location>
        <begin position="283"/>
        <end position="301"/>
    </location>
</feature>
<comment type="caution">
    <text evidence="2">The sequence shown here is derived from an EMBL/GenBank/DDBJ whole genome shotgun (WGS) entry which is preliminary data.</text>
</comment>
<feature type="transmembrane region" description="Helical" evidence="1">
    <location>
        <begin position="220"/>
        <end position="239"/>
    </location>
</feature>